<evidence type="ECO:0000313" key="3">
    <source>
        <dbReference type="Proteomes" id="UP000292781"/>
    </source>
</evidence>
<comment type="caution">
    <text evidence="2">The sequence shown here is derived from an EMBL/GenBank/DDBJ whole genome shotgun (WGS) entry which is preliminary data.</text>
</comment>
<organism evidence="2 3">
    <name type="scientific">Siculibacillus lacustris</name>
    <dbReference type="NCBI Taxonomy" id="1549641"/>
    <lineage>
        <taxon>Bacteria</taxon>
        <taxon>Pseudomonadati</taxon>
        <taxon>Pseudomonadota</taxon>
        <taxon>Alphaproteobacteria</taxon>
        <taxon>Hyphomicrobiales</taxon>
        <taxon>Ancalomicrobiaceae</taxon>
        <taxon>Siculibacillus</taxon>
    </lineage>
</organism>
<accession>A0A4Q9VPH3</accession>
<sequence>MRAGVVVAATMALAIGSGAAQADPQCRSGRDAGVPATTVPFKSGEFRRTGPALACSLAKETVDRIGSGNLERLGNACNRIGPLEIAMERNQVAPTLGTAPWKVLRNDGADVDVYLIRDSAQPIPVGYWVVSSVGGRVTALQETAVREGWASPLPHAFSSIRPGDPVQRALDVLGTPARICTGPEIKGDLWRWDPYGISMEMSSGRVFSIRTQPSGAERRPSM</sequence>
<gene>
    <name evidence="2" type="ORF">EYW49_11105</name>
</gene>
<feature type="signal peptide" evidence="1">
    <location>
        <begin position="1"/>
        <end position="22"/>
    </location>
</feature>
<evidence type="ECO:0000256" key="1">
    <source>
        <dbReference type="SAM" id="SignalP"/>
    </source>
</evidence>
<name>A0A4Q9VPH3_9HYPH</name>
<keyword evidence="1" id="KW-0732">Signal</keyword>
<reference evidence="2 3" key="1">
    <citation type="submission" date="2019-02" db="EMBL/GenBank/DDBJ databases">
        <title>Siculibacillus lacustris gen. nov., sp. nov., a new rosette-forming bacterium isolated from a freshwater crater lake (Lake St. Ana, Romania).</title>
        <authorList>
            <person name="Felfoldi T."/>
            <person name="Marton Z."/>
            <person name="Szabo A."/>
            <person name="Mentes A."/>
            <person name="Boka K."/>
            <person name="Marialigeti K."/>
            <person name="Mathe I."/>
            <person name="Koncz M."/>
            <person name="Schumann P."/>
            <person name="Toth E."/>
        </authorList>
    </citation>
    <scope>NUCLEOTIDE SEQUENCE [LARGE SCALE GENOMIC DNA]</scope>
    <source>
        <strain evidence="2 3">SA-279</strain>
    </source>
</reference>
<feature type="chain" id="PRO_5020582878" description="PepSY domain-containing protein" evidence="1">
    <location>
        <begin position="23"/>
        <end position="222"/>
    </location>
</feature>
<dbReference type="Proteomes" id="UP000292781">
    <property type="component" value="Unassembled WGS sequence"/>
</dbReference>
<dbReference type="RefSeq" id="WP_131309583.1">
    <property type="nucleotide sequence ID" value="NZ_SJFN01000014.1"/>
</dbReference>
<keyword evidence="3" id="KW-1185">Reference proteome</keyword>
<dbReference type="AlphaFoldDB" id="A0A4Q9VPH3"/>
<proteinExistence type="predicted"/>
<dbReference type="EMBL" id="SJFN01000014">
    <property type="protein sequence ID" value="TBW37646.1"/>
    <property type="molecule type" value="Genomic_DNA"/>
</dbReference>
<evidence type="ECO:0000313" key="2">
    <source>
        <dbReference type="EMBL" id="TBW37646.1"/>
    </source>
</evidence>
<protein>
    <recommendedName>
        <fullName evidence="4">PepSY domain-containing protein</fullName>
    </recommendedName>
</protein>
<evidence type="ECO:0008006" key="4">
    <source>
        <dbReference type="Google" id="ProtNLM"/>
    </source>
</evidence>